<evidence type="ECO:0000256" key="4">
    <source>
        <dbReference type="ARBA" id="ARBA00022833"/>
    </source>
</evidence>
<name>A0A834TJP2_9FABA</name>
<evidence type="ECO:0000256" key="3">
    <source>
        <dbReference type="ARBA" id="ARBA00022771"/>
    </source>
</evidence>
<dbReference type="GO" id="GO:0003677">
    <property type="term" value="F:DNA binding"/>
    <property type="evidence" value="ECO:0007669"/>
    <property type="project" value="UniProtKB-KW"/>
</dbReference>
<keyword evidence="6" id="KW-0539">Nucleus</keyword>
<evidence type="ECO:0000313" key="10">
    <source>
        <dbReference type="EMBL" id="KAF7822086.1"/>
    </source>
</evidence>
<organism evidence="10 11">
    <name type="scientific">Senna tora</name>
    <dbReference type="NCBI Taxonomy" id="362788"/>
    <lineage>
        <taxon>Eukaryota</taxon>
        <taxon>Viridiplantae</taxon>
        <taxon>Streptophyta</taxon>
        <taxon>Embryophyta</taxon>
        <taxon>Tracheophyta</taxon>
        <taxon>Spermatophyta</taxon>
        <taxon>Magnoliopsida</taxon>
        <taxon>eudicotyledons</taxon>
        <taxon>Gunneridae</taxon>
        <taxon>Pentapetalae</taxon>
        <taxon>rosids</taxon>
        <taxon>fabids</taxon>
        <taxon>Fabales</taxon>
        <taxon>Fabaceae</taxon>
        <taxon>Caesalpinioideae</taxon>
        <taxon>Cassia clade</taxon>
        <taxon>Senna</taxon>
    </lineage>
</organism>
<dbReference type="InterPro" id="IPR052035">
    <property type="entry name" value="ZnF_BED_domain_contain"/>
</dbReference>
<dbReference type="InterPro" id="IPR012337">
    <property type="entry name" value="RNaseH-like_sf"/>
</dbReference>
<evidence type="ECO:0000256" key="6">
    <source>
        <dbReference type="ARBA" id="ARBA00023242"/>
    </source>
</evidence>
<comment type="caution">
    <text evidence="10">The sequence shown here is derived from an EMBL/GenBank/DDBJ whole genome shotgun (WGS) entry which is preliminary data.</text>
</comment>
<dbReference type="PANTHER" id="PTHR46481:SF10">
    <property type="entry name" value="ZINC FINGER BED DOMAIN-CONTAINING PROTEIN 39"/>
    <property type="match status" value="1"/>
</dbReference>
<feature type="domain" description="HAT C-terminal dimerisation" evidence="7">
    <location>
        <begin position="199"/>
        <end position="281"/>
    </location>
</feature>
<dbReference type="Proteomes" id="UP000634136">
    <property type="component" value="Unassembled WGS sequence"/>
</dbReference>
<keyword evidence="2" id="KW-0479">Metal-binding</keyword>
<evidence type="ECO:0000259" key="8">
    <source>
        <dbReference type="Pfam" id="PF10551"/>
    </source>
</evidence>
<evidence type="ECO:0000256" key="2">
    <source>
        <dbReference type="ARBA" id="ARBA00022723"/>
    </source>
</evidence>
<proteinExistence type="predicted"/>
<comment type="subcellular location">
    <subcellularLocation>
        <location evidence="1">Nucleus</location>
    </subcellularLocation>
</comment>
<feature type="domain" description="hAT-like transposase RNase-H fold" evidence="9">
    <location>
        <begin position="97"/>
        <end position="153"/>
    </location>
</feature>
<dbReference type="InterPro" id="IPR008906">
    <property type="entry name" value="HATC_C_dom"/>
</dbReference>
<dbReference type="InterPro" id="IPR025525">
    <property type="entry name" value="hAT-like_transposase_RNase-H"/>
</dbReference>
<dbReference type="Pfam" id="PF10551">
    <property type="entry name" value="MULE"/>
    <property type="match status" value="1"/>
</dbReference>
<dbReference type="OrthoDB" id="1410710at2759"/>
<keyword evidence="3" id="KW-0863">Zinc-finger</keyword>
<protein>
    <submittedName>
        <fullName evidence="10">Zinc finger BED domain-containing protein DAYSLEEPER-like</fullName>
    </submittedName>
</protein>
<evidence type="ECO:0000256" key="1">
    <source>
        <dbReference type="ARBA" id="ARBA00004123"/>
    </source>
</evidence>
<gene>
    <name evidence="10" type="ORF">G2W53_027541</name>
</gene>
<evidence type="ECO:0000313" key="11">
    <source>
        <dbReference type="Proteomes" id="UP000634136"/>
    </source>
</evidence>
<dbReference type="Pfam" id="PF14372">
    <property type="entry name" value="hAT-like_RNase-H"/>
    <property type="match status" value="1"/>
</dbReference>
<accession>A0A834TJP2</accession>
<evidence type="ECO:0000259" key="7">
    <source>
        <dbReference type="Pfam" id="PF05699"/>
    </source>
</evidence>
<feature type="domain" description="MULE transposase" evidence="8">
    <location>
        <begin position="560"/>
        <end position="604"/>
    </location>
</feature>
<keyword evidence="4" id="KW-0862">Zinc</keyword>
<dbReference type="InterPro" id="IPR018289">
    <property type="entry name" value="MULE_transposase_dom"/>
</dbReference>
<keyword evidence="5" id="KW-0238">DNA-binding</keyword>
<evidence type="ECO:0000259" key="9">
    <source>
        <dbReference type="Pfam" id="PF14372"/>
    </source>
</evidence>
<dbReference type="Pfam" id="PF05699">
    <property type="entry name" value="Dimer_Tnp_hAT"/>
    <property type="match status" value="1"/>
</dbReference>
<reference evidence="10" key="1">
    <citation type="submission" date="2020-09" db="EMBL/GenBank/DDBJ databases">
        <title>Genome-Enabled Discovery of Anthraquinone Biosynthesis in Senna tora.</title>
        <authorList>
            <person name="Kang S.-H."/>
            <person name="Pandey R.P."/>
            <person name="Lee C.-M."/>
            <person name="Sim J.-S."/>
            <person name="Jeong J.-T."/>
            <person name="Choi B.-S."/>
            <person name="Jung M."/>
            <person name="Ginzburg D."/>
            <person name="Zhao K."/>
            <person name="Won S.Y."/>
            <person name="Oh T.-J."/>
            <person name="Yu Y."/>
            <person name="Kim N.-H."/>
            <person name="Lee O.R."/>
            <person name="Lee T.-H."/>
            <person name="Bashyal P."/>
            <person name="Kim T.-S."/>
            <person name="Lee W.-H."/>
            <person name="Kawkins C."/>
            <person name="Kim C.-K."/>
            <person name="Kim J.S."/>
            <person name="Ahn B.O."/>
            <person name="Rhee S.Y."/>
            <person name="Sohng J.K."/>
        </authorList>
    </citation>
    <scope>NUCLEOTIDE SEQUENCE</scope>
    <source>
        <tissue evidence="10">Leaf</tissue>
    </source>
</reference>
<dbReference type="AlphaFoldDB" id="A0A834TJP2"/>
<dbReference type="PANTHER" id="PTHR46481">
    <property type="entry name" value="ZINC FINGER BED DOMAIN-CONTAINING PROTEIN 4"/>
    <property type="match status" value="1"/>
</dbReference>
<evidence type="ECO:0000256" key="5">
    <source>
        <dbReference type="ARBA" id="ARBA00023125"/>
    </source>
</evidence>
<dbReference type="GO" id="GO:0046983">
    <property type="term" value="F:protein dimerization activity"/>
    <property type="evidence" value="ECO:0007669"/>
    <property type="project" value="InterPro"/>
</dbReference>
<keyword evidence="11" id="KW-1185">Reference proteome</keyword>
<dbReference type="SUPFAM" id="SSF53098">
    <property type="entry name" value="Ribonuclease H-like"/>
    <property type="match status" value="1"/>
</dbReference>
<dbReference type="EMBL" id="JAAIUW010000008">
    <property type="protein sequence ID" value="KAF7822086.1"/>
    <property type="molecule type" value="Genomic_DNA"/>
</dbReference>
<sequence length="605" mass="69447">MSFHLTEKEYVIEELVRSPGKIALTSDNWRAEHTDDEYMCIIAHWIDIDWRLHKRKFCFKAISLPFTGISLADEIASCLSDWRIIEKIGYDFRHGCKVSEILDEYNLLLSCAAILDPRMKLQFIEYFFDKIYDNVDVHLDKIVATLLALFDHYKETPIETSSCSGDSSSNVSTITYGGGCEDYDQFLSKKRMTQIRKTELDLYLDEPNEKLEANIDILDFWRISAARFPKLSSMARDILAIPISTVASKSTFSIGKKVINPWRSSMSKNTIEGLVCLEDWLRAKGYKQVMPCGRNPVKFLSAEVSDDEGMGNMLDCHMQCLEFLPISMIEICANTSAAVQQFEVTDYIPHIEFNRQAEPNDELLDDEEFDVLTRNDIEDPLNGVDYEDEDFDENIDGDANGMGHEGRQVIQPIRYFVLTKAQSQCNVPPNQYDDERVPVGDHSKLDSDIITGLITGMVEQSAEVPMSQIIQRVKDEYQFTVSYKRAWLRKQKALAMVYGNWEASYGTLRRWMRAVQKHLLGTIISFQHHQIPNNDSDVQFLRLFWAFKPCIDAWAHFKLVIQVDGTFLYVKYHHTLLIAMGQDGNKNIVPLAFAIVEGETKEAWA</sequence>